<dbReference type="InterPro" id="IPR010730">
    <property type="entry name" value="HET"/>
</dbReference>
<dbReference type="OrthoDB" id="2290129at2759"/>
<dbReference type="AlphaFoldDB" id="A0A8H7VQB1"/>
<dbReference type="Proteomes" id="UP000646827">
    <property type="component" value="Unassembled WGS sequence"/>
</dbReference>
<gene>
    <name evidence="3" type="ORF">INT45_007447</name>
</gene>
<evidence type="ECO:0000259" key="2">
    <source>
        <dbReference type="Pfam" id="PF06985"/>
    </source>
</evidence>
<proteinExistence type="predicted"/>
<reference evidence="3 4" key="1">
    <citation type="submission" date="2020-12" db="EMBL/GenBank/DDBJ databases">
        <title>Metabolic potential, ecology and presence of endohyphal bacteria is reflected in genomic diversity of Mucoromycotina.</title>
        <authorList>
            <person name="Muszewska A."/>
            <person name="Okrasinska A."/>
            <person name="Steczkiewicz K."/>
            <person name="Drgas O."/>
            <person name="Orlowska M."/>
            <person name="Perlinska-Lenart U."/>
            <person name="Aleksandrzak-Piekarczyk T."/>
            <person name="Szatraj K."/>
            <person name="Zielenkiewicz U."/>
            <person name="Pilsyk S."/>
            <person name="Malc E."/>
            <person name="Mieczkowski P."/>
            <person name="Kruszewska J.S."/>
            <person name="Biernat P."/>
            <person name="Pawlowska J."/>
        </authorList>
    </citation>
    <scope>NUCLEOTIDE SEQUENCE [LARGE SCALE GENOMIC DNA]</scope>
    <source>
        <strain evidence="3 4">CBS 142.35</strain>
    </source>
</reference>
<dbReference type="EMBL" id="JAEPRB010000007">
    <property type="protein sequence ID" value="KAG2227422.1"/>
    <property type="molecule type" value="Genomic_DNA"/>
</dbReference>
<evidence type="ECO:0000256" key="1">
    <source>
        <dbReference type="SAM" id="MobiDB-lite"/>
    </source>
</evidence>
<feature type="region of interest" description="Disordered" evidence="1">
    <location>
        <begin position="102"/>
        <end position="155"/>
    </location>
</feature>
<keyword evidence="4" id="KW-1185">Reference proteome</keyword>
<evidence type="ECO:0000313" key="3">
    <source>
        <dbReference type="EMBL" id="KAG2227422.1"/>
    </source>
</evidence>
<feature type="compositionally biased region" description="Basic and acidic residues" evidence="1">
    <location>
        <begin position="136"/>
        <end position="145"/>
    </location>
</feature>
<name>A0A8H7VQB1_9FUNG</name>
<comment type="caution">
    <text evidence="3">The sequence shown here is derived from an EMBL/GenBank/DDBJ whole genome shotgun (WGS) entry which is preliminary data.</text>
</comment>
<feature type="compositionally biased region" description="Acidic residues" evidence="1">
    <location>
        <begin position="116"/>
        <end position="135"/>
    </location>
</feature>
<evidence type="ECO:0000313" key="4">
    <source>
        <dbReference type="Proteomes" id="UP000646827"/>
    </source>
</evidence>
<organism evidence="3 4">
    <name type="scientific">Circinella minor</name>
    <dbReference type="NCBI Taxonomy" id="1195481"/>
    <lineage>
        <taxon>Eukaryota</taxon>
        <taxon>Fungi</taxon>
        <taxon>Fungi incertae sedis</taxon>
        <taxon>Mucoromycota</taxon>
        <taxon>Mucoromycotina</taxon>
        <taxon>Mucoromycetes</taxon>
        <taxon>Mucorales</taxon>
        <taxon>Lichtheimiaceae</taxon>
        <taxon>Circinella</taxon>
    </lineage>
</organism>
<sequence length="346" mass="40322">MYITYCRSQKSVDLEDKINYRLSVPCGDYRPTWLIRVSDWIRVPGTEAVDGYHRISYCWEQSGDVVKNETDDGYRIVDNGYHCIIEKNKLYKDDILRLEDRENDDGVENSQVNNESNEEDGYQYDYENDAGADEEGDKRDNKCNDNQDADSENGYNQMTTLRLRISWGDPKTDSVCIPYVTYDQLLQQVCKDFQVEYVWYDKVCIDQSDPKAKSREIKQMHKIYRSAHYTIAMIPKVRLYDPEDLENHFFGHGNKAQNEVIEDIWASSWFKRSWTLEEVMMSRRILIVGTDTNMFQHSIKTTDIPTTLDFLSVGLLDFGGTEQNRGTVNQALAYTLISEQVQSHTT</sequence>
<dbReference type="PANTHER" id="PTHR33112:SF12">
    <property type="entry name" value="HETEROKARYON INCOMPATIBILITY DOMAIN-CONTAINING PROTEIN"/>
    <property type="match status" value="1"/>
</dbReference>
<protein>
    <recommendedName>
        <fullName evidence="2">Heterokaryon incompatibility domain-containing protein</fullName>
    </recommendedName>
</protein>
<accession>A0A8H7VQB1</accession>
<dbReference type="Pfam" id="PF06985">
    <property type="entry name" value="HET"/>
    <property type="match status" value="1"/>
</dbReference>
<dbReference type="PANTHER" id="PTHR33112">
    <property type="entry name" value="DOMAIN PROTEIN, PUTATIVE-RELATED"/>
    <property type="match status" value="1"/>
</dbReference>
<feature type="domain" description="Heterokaryon incompatibility" evidence="2">
    <location>
        <begin position="183"/>
        <end position="278"/>
    </location>
</feature>